<name>A0A2Z6EWT8_9BURK</name>
<evidence type="ECO:0000313" key="2">
    <source>
        <dbReference type="Proteomes" id="UP000282597"/>
    </source>
</evidence>
<dbReference type="InterPro" id="IPR019775">
    <property type="entry name" value="WD40_repeat_CS"/>
</dbReference>
<dbReference type="PROSITE" id="PS50294">
    <property type="entry name" value="WD_REPEATS_REGION"/>
    <property type="match status" value="3"/>
</dbReference>
<dbReference type="AlphaFoldDB" id="A0A2Z6EWT8"/>
<organism evidence="1 2">
    <name type="scientific">Mycoavidus cysteinexigens</name>
    <dbReference type="NCBI Taxonomy" id="1553431"/>
    <lineage>
        <taxon>Bacteria</taxon>
        <taxon>Pseudomonadati</taxon>
        <taxon>Pseudomonadota</taxon>
        <taxon>Betaproteobacteria</taxon>
        <taxon>Burkholderiales</taxon>
        <taxon>Burkholderiaceae</taxon>
        <taxon>Mycoavidus</taxon>
    </lineage>
</organism>
<reference evidence="1 2" key="1">
    <citation type="journal article" date="2018" name="Microbes Environ.">
        <title>Comparative Genomic Insights into Endofungal Lifestyles of Two Bacterial Endosymbionts, Mycoavidus cysteinexigens and Burkholderia rhizoxinica.</title>
        <authorList>
            <person name="Sharmin D."/>
            <person name="Guo Y."/>
            <person name="Nishizawa T."/>
            <person name="Ohshima S."/>
            <person name="Sato Y."/>
            <person name="Takashima Y."/>
            <person name="Narisawa K."/>
            <person name="Ohta H."/>
        </authorList>
    </citation>
    <scope>NUCLEOTIDE SEQUENCE [LARGE SCALE GENOMIC DNA]</scope>
    <source>
        <strain evidence="1 2">B1-EB</strain>
    </source>
</reference>
<protein>
    <submittedName>
        <fullName evidence="1">WD40 repeat-containing protein</fullName>
    </submittedName>
</protein>
<sequence length="734" mass="81793">MLGISNCAYRMANKFSMLLLPHYHAGNQNKVVENLALEARPYFSEKPPKIITHHRVQSSPESRLDSLPFEILEDIMQHLDVESRKNLLEERLLEASKGFFEALISWLPYSQSAVLPEAKLENLFWRRIPPKYRQIQAQTDSRLQTYVLNRLKELAGSGQLDKIVEDHQLFELIRLISSPVIWDFFKQEIHPKPRLEGLWNWVDSWGFSEKTPIKGGRISASGAQPNPRLEQILLDWVERSKTEGMQEIAGNTLSIEEVQKIAANALTILVKAGIDLSGHDFNKIRVPAADLSQGWFNNTQFKGADLSNVNFYGATLEGADLREANLVQLNFWRLPTVWVGSLVHDCRYSPDGSWLAVSTDEGQIKLYQAKTLKLERTLDGHSAAVVRLSFSSDSKLLASADKDHNVMIWDIKHKALLSELVGHTDAVMNVKFLKNSELLASGSADGRAMLWNLQSEKFSQIQGPSAVLALDALPNNELLVSWAGMGALRWDGVVQEPSYFCKNTHQIQSMKVSSDGKFLVLGAFNKVELWSLEKQKRLGIFEGHHDRVNALEFSPDGEFLATASEDETIRLWNLRSVLASGKEFSVAVSKDGSPMLALKEEESIALSQSQTQTASPEGEPLASVSGNGVLRMCGRLSADSYVQLKGYRKGAWGMSFSPDGKVLALSGNNQVVLWNFSGWREGVYSDPDLFQAEPSVKGMGIKDAKGLDPINRHFLQQKGATGNPKPLELGAQCI</sequence>
<dbReference type="Gene3D" id="2.130.10.10">
    <property type="entry name" value="YVTN repeat-like/Quinoprotein amine dehydrogenase"/>
    <property type="match status" value="3"/>
</dbReference>
<dbReference type="InterPro" id="IPR001680">
    <property type="entry name" value="WD40_rpt"/>
</dbReference>
<dbReference type="PANTHER" id="PTHR19879:SF9">
    <property type="entry name" value="TRANSCRIPTION INITIATION FACTOR TFIID SUBUNIT 5"/>
    <property type="match status" value="1"/>
</dbReference>
<evidence type="ECO:0000313" key="1">
    <source>
        <dbReference type="EMBL" id="BBE09862.1"/>
    </source>
</evidence>
<proteinExistence type="predicted"/>
<dbReference type="KEGG" id="mcys:MCB1EB_1701"/>
<dbReference type="PROSITE" id="PS00678">
    <property type="entry name" value="WD_REPEATS_1"/>
    <property type="match status" value="3"/>
</dbReference>
<dbReference type="SMART" id="SM00320">
    <property type="entry name" value="WD40"/>
    <property type="match status" value="7"/>
</dbReference>
<gene>
    <name evidence="1" type="ORF">MCB1EB_1701</name>
</gene>
<dbReference type="InterPro" id="IPR036322">
    <property type="entry name" value="WD40_repeat_dom_sf"/>
</dbReference>
<dbReference type="InterPro" id="IPR015943">
    <property type="entry name" value="WD40/YVTN_repeat-like_dom_sf"/>
</dbReference>
<dbReference type="InterPro" id="IPR001646">
    <property type="entry name" value="5peptide_repeat"/>
</dbReference>
<dbReference type="SUPFAM" id="SSF141571">
    <property type="entry name" value="Pentapeptide repeat-like"/>
    <property type="match status" value="1"/>
</dbReference>
<dbReference type="CDD" id="cd00200">
    <property type="entry name" value="WD40"/>
    <property type="match status" value="1"/>
</dbReference>
<keyword evidence="2" id="KW-1185">Reference proteome</keyword>
<dbReference type="Pfam" id="PF00400">
    <property type="entry name" value="WD40"/>
    <property type="match status" value="5"/>
</dbReference>
<dbReference type="PANTHER" id="PTHR19879">
    <property type="entry name" value="TRANSCRIPTION INITIATION FACTOR TFIID"/>
    <property type="match status" value="1"/>
</dbReference>
<dbReference type="InterPro" id="IPR020472">
    <property type="entry name" value="WD40_PAC1"/>
</dbReference>
<dbReference type="PRINTS" id="PR00320">
    <property type="entry name" value="GPROTEINBRPT"/>
</dbReference>
<dbReference type="Pfam" id="PF00805">
    <property type="entry name" value="Pentapeptide"/>
    <property type="match status" value="1"/>
</dbReference>
<dbReference type="EMBL" id="AP018150">
    <property type="protein sequence ID" value="BBE09862.1"/>
    <property type="molecule type" value="Genomic_DNA"/>
</dbReference>
<dbReference type="SUPFAM" id="SSF50978">
    <property type="entry name" value="WD40 repeat-like"/>
    <property type="match status" value="1"/>
</dbReference>
<dbReference type="Proteomes" id="UP000282597">
    <property type="component" value="Chromosome"/>
</dbReference>
<accession>A0A2Z6EWT8</accession>
<dbReference type="PROSITE" id="PS50082">
    <property type="entry name" value="WD_REPEATS_2"/>
    <property type="match status" value="3"/>
</dbReference>
<dbReference type="Gene3D" id="2.160.20.80">
    <property type="entry name" value="E3 ubiquitin-protein ligase SopA"/>
    <property type="match status" value="1"/>
</dbReference>